<dbReference type="Proteomes" id="UP000604046">
    <property type="component" value="Unassembled WGS sequence"/>
</dbReference>
<evidence type="ECO:0000313" key="2">
    <source>
        <dbReference type="EMBL" id="CAE7257518.1"/>
    </source>
</evidence>
<evidence type="ECO:0008006" key="4">
    <source>
        <dbReference type="Google" id="ProtNLM"/>
    </source>
</evidence>
<comment type="caution">
    <text evidence="2">The sequence shown here is derived from an EMBL/GenBank/DDBJ whole genome shotgun (WGS) entry which is preliminary data.</text>
</comment>
<dbReference type="AlphaFoldDB" id="A0A812MG67"/>
<feature type="region of interest" description="Disordered" evidence="1">
    <location>
        <begin position="291"/>
        <end position="315"/>
    </location>
</feature>
<organism evidence="2 3">
    <name type="scientific">Symbiodinium natans</name>
    <dbReference type="NCBI Taxonomy" id="878477"/>
    <lineage>
        <taxon>Eukaryota</taxon>
        <taxon>Sar</taxon>
        <taxon>Alveolata</taxon>
        <taxon>Dinophyceae</taxon>
        <taxon>Suessiales</taxon>
        <taxon>Symbiodiniaceae</taxon>
        <taxon>Symbiodinium</taxon>
    </lineage>
</organism>
<keyword evidence="3" id="KW-1185">Reference proteome</keyword>
<dbReference type="EMBL" id="CAJNDS010001391">
    <property type="protein sequence ID" value="CAE7257518.1"/>
    <property type="molecule type" value="Genomic_DNA"/>
</dbReference>
<accession>A0A812MG67</accession>
<dbReference type="OrthoDB" id="411289at2759"/>
<evidence type="ECO:0000313" key="3">
    <source>
        <dbReference type="Proteomes" id="UP000604046"/>
    </source>
</evidence>
<feature type="compositionally biased region" description="Basic and acidic residues" evidence="1">
    <location>
        <begin position="300"/>
        <end position="315"/>
    </location>
</feature>
<name>A0A812MG67_9DINO</name>
<gene>
    <name evidence="2" type="ORF">SNAT2548_LOCUS13319</name>
</gene>
<protein>
    <recommendedName>
        <fullName evidence="4">HTH OST-type domain-containing protein</fullName>
    </recommendedName>
</protein>
<evidence type="ECO:0000256" key="1">
    <source>
        <dbReference type="SAM" id="MobiDB-lite"/>
    </source>
</evidence>
<proteinExistence type="predicted"/>
<sequence>MLAFVKRAHSVLKLLGKNKGRLVPYFESEDWIRRSNMMLRAPTNVDIGETYVADEQVLCDCLSHLLADQRGWLWMADLKRLFRERFRAEMSETAFGCVSMTELLSQPFILARFNFHKDDRGCGYLCFRRRRRLAKRESVASIRTLKDSMITLDQQPAVANHFPAGSILSSCSNATAALDEAAGKQLETLSWQGLRTLSPMYVPASHIQTPQRVEASPCGSPSKDAVPNLLAESVHGRPQEASEARDDAENDVENAEALVTDVRGISPLPPWCSVKHTFINCDGVRNDCSLTSRSHSAPSRSDDVARDVGHWTKFD</sequence>
<reference evidence="2" key="1">
    <citation type="submission" date="2021-02" db="EMBL/GenBank/DDBJ databases">
        <authorList>
            <person name="Dougan E. K."/>
            <person name="Rhodes N."/>
            <person name="Thang M."/>
            <person name="Chan C."/>
        </authorList>
    </citation>
    <scope>NUCLEOTIDE SEQUENCE</scope>
</reference>